<dbReference type="AlphaFoldDB" id="A0AAQ3RMP9"/>
<feature type="chain" id="PRO_5042873370" description="Secreted protein" evidence="1">
    <location>
        <begin position="24"/>
        <end position="103"/>
    </location>
</feature>
<keyword evidence="1" id="KW-0732">Signal</keyword>
<sequence length="103" mass="11687">MAGQQRRLLLCWWLLIFYFTSKSNIQLSLQHIFSCYNSYARYFSACLNTQSHMQPSSLTSFVFLSSLLVGCCSTRPGLNKKLFSSIFLSASFAGILITKLLLL</sequence>
<evidence type="ECO:0000313" key="3">
    <source>
        <dbReference type="Proteomes" id="UP001374535"/>
    </source>
</evidence>
<evidence type="ECO:0008006" key="4">
    <source>
        <dbReference type="Google" id="ProtNLM"/>
    </source>
</evidence>
<proteinExistence type="predicted"/>
<keyword evidence="3" id="KW-1185">Reference proteome</keyword>
<dbReference type="Proteomes" id="UP001374535">
    <property type="component" value="Chromosome 9"/>
</dbReference>
<gene>
    <name evidence="2" type="ORF">V8G54_030309</name>
</gene>
<name>A0AAQ3RMP9_VIGMU</name>
<reference evidence="2 3" key="1">
    <citation type="journal article" date="2023" name="Life. Sci Alliance">
        <title>Evolutionary insights into 3D genome organization and epigenetic landscape of Vigna mungo.</title>
        <authorList>
            <person name="Junaid A."/>
            <person name="Singh B."/>
            <person name="Bhatia S."/>
        </authorList>
    </citation>
    <scope>NUCLEOTIDE SEQUENCE [LARGE SCALE GENOMIC DNA]</scope>
    <source>
        <strain evidence="2">Urdbean</strain>
    </source>
</reference>
<dbReference type="EMBL" id="CP144692">
    <property type="protein sequence ID" value="WVY98158.1"/>
    <property type="molecule type" value="Genomic_DNA"/>
</dbReference>
<organism evidence="2 3">
    <name type="scientific">Vigna mungo</name>
    <name type="common">Black gram</name>
    <name type="synonym">Phaseolus mungo</name>
    <dbReference type="NCBI Taxonomy" id="3915"/>
    <lineage>
        <taxon>Eukaryota</taxon>
        <taxon>Viridiplantae</taxon>
        <taxon>Streptophyta</taxon>
        <taxon>Embryophyta</taxon>
        <taxon>Tracheophyta</taxon>
        <taxon>Spermatophyta</taxon>
        <taxon>Magnoliopsida</taxon>
        <taxon>eudicotyledons</taxon>
        <taxon>Gunneridae</taxon>
        <taxon>Pentapetalae</taxon>
        <taxon>rosids</taxon>
        <taxon>fabids</taxon>
        <taxon>Fabales</taxon>
        <taxon>Fabaceae</taxon>
        <taxon>Papilionoideae</taxon>
        <taxon>50 kb inversion clade</taxon>
        <taxon>NPAAA clade</taxon>
        <taxon>indigoferoid/millettioid clade</taxon>
        <taxon>Phaseoleae</taxon>
        <taxon>Vigna</taxon>
    </lineage>
</organism>
<evidence type="ECO:0000256" key="1">
    <source>
        <dbReference type="SAM" id="SignalP"/>
    </source>
</evidence>
<accession>A0AAQ3RMP9</accession>
<evidence type="ECO:0000313" key="2">
    <source>
        <dbReference type="EMBL" id="WVY98158.1"/>
    </source>
</evidence>
<feature type="signal peptide" evidence="1">
    <location>
        <begin position="1"/>
        <end position="23"/>
    </location>
</feature>
<protein>
    <recommendedName>
        <fullName evidence="4">Secreted protein</fullName>
    </recommendedName>
</protein>